<dbReference type="Pfam" id="PF19905">
    <property type="entry name" value="DUF6378"/>
    <property type="match status" value="1"/>
</dbReference>
<dbReference type="EMBL" id="LAZR01035835">
    <property type="protein sequence ID" value="KKL26449.1"/>
    <property type="molecule type" value="Genomic_DNA"/>
</dbReference>
<sequence length="82" mass="9330">MSILNKAENLVDNDRQKDYDDPVSNFNLIAKIASLITGKHLTAKDCVKVHIATKLAREAYKPKEDNRVDLCGYVEILDRLEK</sequence>
<gene>
    <name evidence="2" type="ORF">LCGC14_2395170</name>
</gene>
<dbReference type="AlphaFoldDB" id="A0A0F9BX24"/>
<evidence type="ECO:0000259" key="1">
    <source>
        <dbReference type="Pfam" id="PF19905"/>
    </source>
</evidence>
<organism evidence="2">
    <name type="scientific">marine sediment metagenome</name>
    <dbReference type="NCBI Taxonomy" id="412755"/>
    <lineage>
        <taxon>unclassified sequences</taxon>
        <taxon>metagenomes</taxon>
        <taxon>ecological metagenomes</taxon>
    </lineage>
</organism>
<evidence type="ECO:0000313" key="2">
    <source>
        <dbReference type="EMBL" id="KKL26449.1"/>
    </source>
</evidence>
<proteinExistence type="predicted"/>
<name>A0A0F9BX24_9ZZZZ</name>
<protein>
    <recommendedName>
        <fullName evidence="1">DUF6378 domain-containing protein</fullName>
    </recommendedName>
</protein>
<accession>A0A0F9BX24</accession>
<reference evidence="2" key="1">
    <citation type="journal article" date="2015" name="Nature">
        <title>Complex archaea that bridge the gap between prokaryotes and eukaryotes.</title>
        <authorList>
            <person name="Spang A."/>
            <person name="Saw J.H."/>
            <person name="Jorgensen S.L."/>
            <person name="Zaremba-Niedzwiedzka K."/>
            <person name="Martijn J."/>
            <person name="Lind A.E."/>
            <person name="van Eijk R."/>
            <person name="Schleper C."/>
            <person name="Guy L."/>
            <person name="Ettema T.J."/>
        </authorList>
    </citation>
    <scope>NUCLEOTIDE SEQUENCE</scope>
</reference>
<dbReference type="InterPro" id="IPR045958">
    <property type="entry name" value="DUF6378"/>
</dbReference>
<feature type="domain" description="DUF6378" evidence="1">
    <location>
        <begin position="3"/>
        <end position="80"/>
    </location>
</feature>
<comment type="caution">
    <text evidence="2">The sequence shown here is derived from an EMBL/GenBank/DDBJ whole genome shotgun (WGS) entry which is preliminary data.</text>
</comment>